<dbReference type="Proteomes" id="UP000024635">
    <property type="component" value="Unassembled WGS sequence"/>
</dbReference>
<dbReference type="PANTHER" id="PTHR47327">
    <property type="entry name" value="FI18240P1-RELATED"/>
    <property type="match status" value="1"/>
</dbReference>
<feature type="domain" description="Apple" evidence="2">
    <location>
        <begin position="19"/>
        <end position="96"/>
    </location>
</feature>
<dbReference type="CDD" id="cd01099">
    <property type="entry name" value="PAN_AP_HGF"/>
    <property type="match status" value="2"/>
</dbReference>
<organism evidence="3 4">
    <name type="scientific">Ancylostoma ceylanicum</name>
    <dbReference type="NCBI Taxonomy" id="53326"/>
    <lineage>
        <taxon>Eukaryota</taxon>
        <taxon>Metazoa</taxon>
        <taxon>Ecdysozoa</taxon>
        <taxon>Nematoda</taxon>
        <taxon>Chromadorea</taxon>
        <taxon>Rhabditida</taxon>
        <taxon>Rhabditina</taxon>
        <taxon>Rhabditomorpha</taxon>
        <taxon>Strongyloidea</taxon>
        <taxon>Ancylostomatidae</taxon>
        <taxon>Ancylostomatinae</taxon>
        <taxon>Ancylostoma</taxon>
    </lineage>
</organism>
<dbReference type="GO" id="GO:0009653">
    <property type="term" value="P:anatomical structure morphogenesis"/>
    <property type="evidence" value="ECO:0007669"/>
    <property type="project" value="TreeGrafter"/>
</dbReference>
<dbReference type="PANTHER" id="PTHR47327:SF12">
    <property type="entry name" value="APPLE DOMAIN-CONTAINING PROTEIN"/>
    <property type="match status" value="1"/>
</dbReference>
<dbReference type="Pfam" id="PF00024">
    <property type="entry name" value="PAN_1"/>
    <property type="match status" value="2"/>
</dbReference>
<name>A0A016RV21_9BILA</name>
<dbReference type="InterPro" id="IPR052774">
    <property type="entry name" value="Celegans_DevNeuronal_Protein"/>
</dbReference>
<comment type="caution">
    <text evidence="3">The sequence shown here is derived from an EMBL/GenBank/DDBJ whole genome shotgun (WGS) entry which is preliminary data.</text>
</comment>
<keyword evidence="4" id="KW-1185">Reference proteome</keyword>
<dbReference type="EMBL" id="JARK01001701">
    <property type="protein sequence ID" value="EYB82173.1"/>
    <property type="molecule type" value="Genomic_DNA"/>
</dbReference>
<proteinExistence type="predicted"/>
<evidence type="ECO:0000313" key="3">
    <source>
        <dbReference type="EMBL" id="EYB82173.1"/>
    </source>
</evidence>
<feature type="domain" description="Apple" evidence="2">
    <location>
        <begin position="114"/>
        <end position="194"/>
    </location>
</feature>
<dbReference type="SUPFAM" id="SSF57414">
    <property type="entry name" value="Hairpin loop containing domain-like"/>
    <property type="match status" value="2"/>
</dbReference>
<dbReference type="PROSITE" id="PS50948">
    <property type="entry name" value="PAN"/>
    <property type="match status" value="3"/>
</dbReference>
<protein>
    <recommendedName>
        <fullName evidence="2">Apple domain-containing protein</fullName>
    </recommendedName>
</protein>
<sequence length="419" mass="47042">MLLILFLLPYLSWAMPEGCFSRIRNHTLIGTVVVTLDNVSILQCQHACLEAKKQSCRSLMYHAAKKRCYLNSEDKKTRDSQFFAVLDAVDYYHRTCYYKPSMPVKRESVLEDKCYEIIKGKVLIGIVDQLIQDVTSLDQCKRRCQKSKEASDIVCKSAIYYEKEKECIIASQSRSDIPDLFIEDEQAIYIENTCLSESTSTIKKLQTMGETVPKVTTQDTSPVTEPPTTAQHTELSPSITTVQQNTPTNGKTSQLLRKTPIGTVELSGYETPSETVSIDSAREDVITTSTTTTTTTTTTEAPTTSFDAKVIDSYNVDSVVKVPSSSGYGRRLRDARVKECFTEVRPLRPMDQTRITKAYSLEQCTDICRLCWRCLHGKQCEAVAFDASRDLCALSSTHIVDGGSMQDIDGIVYHNRHNC</sequence>
<feature type="compositionally biased region" description="Polar residues" evidence="1">
    <location>
        <begin position="214"/>
        <end position="254"/>
    </location>
</feature>
<accession>A0A016RV21</accession>
<dbReference type="SMART" id="SM00473">
    <property type="entry name" value="PAN_AP"/>
    <property type="match status" value="3"/>
</dbReference>
<feature type="domain" description="Apple" evidence="2">
    <location>
        <begin position="340"/>
        <end position="419"/>
    </location>
</feature>
<dbReference type="Gene3D" id="3.50.4.10">
    <property type="entry name" value="Hepatocyte Growth Factor"/>
    <property type="match status" value="2"/>
</dbReference>
<evidence type="ECO:0000256" key="1">
    <source>
        <dbReference type="SAM" id="MobiDB-lite"/>
    </source>
</evidence>
<dbReference type="AlphaFoldDB" id="A0A016RV21"/>
<dbReference type="STRING" id="53326.A0A016RV21"/>
<dbReference type="OrthoDB" id="6423981at2759"/>
<evidence type="ECO:0000313" key="4">
    <source>
        <dbReference type="Proteomes" id="UP000024635"/>
    </source>
</evidence>
<evidence type="ECO:0000259" key="2">
    <source>
        <dbReference type="PROSITE" id="PS50948"/>
    </source>
</evidence>
<reference evidence="4" key="1">
    <citation type="journal article" date="2015" name="Nat. Genet.">
        <title>The genome and transcriptome of the zoonotic hookworm Ancylostoma ceylanicum identify infection-specific gene families.</title>
        <authorList>
            <person name="Schwarz E.M."/>
            <person name="Hu Y."/>
            <person name="Antoshechkin I."/>
            <person name="Miller M.M."/>
            <person name="Sternberg P.W."/>
            <person name="Aroian R.V."/>
        </authorList>
    </citation>
    <scope>NUCLEOTIDE SEQUENCE</scope>
    <source>
        <strain evidence="4">HY135</strain>
    </source>
</reference>
<gene>
    <name evidence="3" type="primary">Acey_s0365.g3589</name>
    <name evidence="3" type="synonym">Acey-C16D9.1</name>
    <name evidence="3" type="ORF">Y032_0365g3589</name>
</gene>
<dbReference type="InterPro" id="IPR003609">
    <property type="entry name" value="Pan_app"/>
</dbReference>
<feature type="region of interest" description="Disordered" evidence="1">
    <location>
        <begin position="213"/>
        <end position="254"/>
    </location>
</feature>